<feature type="transmembrane region" description="Helical" evidence="5">
    <location>
        <begin position="368"/>
        <end position="388"/>
    </location>
</feature>
<accession>A0A9Q3UK02</accession>
<evidence type="ECO:0000256" key="5">
    <source>
        <dbReference type="SAM" id="Phobius"/>
    </source>
</evidence>
<dbReference type="GO" id="GO:0055085">
    <property type="term" value="P:transmembrane transport"/>
    <property type="evidence" value="ECO:0007669"/>
    <property type="project" value="InterPro"/>
</dbReference>
<dbReference type="Pfam" id="PF01740">
    <property type="entry name" value="STAS"/>
    <property type="match status" value="1"/>
</dbReference>
<dbReference type="EMBL" id="JAJGNA010000001">
    <property type="protein sequence ID" value="MCC4307253.1"/>
    <property type="molecule type" value="Genomic_DNA"/>
</dbReference>
<feature type="transmembrane region" description="Helical" evidence="5">
    <location>
        <begin position="74"/>
        <end position="94"/>
    </location>
</feature>
<feature type="transmembrane region" description="Helical" evidence="5">
    <location>
        <begin position="50"/>
        <end position="67"/>
    </location>
</feature>
<evidence type="ECO:0000256" key="1">
    <source>
        <dbReference type="ARBA" id="ARBA00004141"/>
    </source>
</evidence>
<dbReference type="GO" id="GO:0016020">
    <property type="term" value="C:membrane"/>
    <property type="evidence" value="ECO:0007669"/>
    <property type="project" value="UniProtKB-SubCell"/>
</dbReference>
<feature type="transmembrane region" description="Helical" evidence="5">
    <location>
        <begin position="342"/>
        <end position="362"/>
    </location>
</feature>
<evidence type="ECO:0000256" key="3">
    <source>
        <dbReference type="ARBA" id="ARBA00022989"/>
    </source>
</evidence>
<dbReference type="CDD" id="cd07042">
    <property type="entry name" value="STAS_SulP_like_sulfate_transporter"/>
    <property type="match status" value="1"/>
</dbReference>
<evidence type="ECO:0000256" key="2">
    <source>
        <dbReference type="ARBA" id="ARBA00022692"/>
    </source>
</evidence>
<name>A0A9Q3UK02_9GAMM</name>
<dbReference type="SUPFAM" id="SSF52091">
    <property type="entry name" value="SpoIIaa-like"/>
    <property type="match status" value="1"/>
</dbReference>
<keyword evidence="3 5" id="KW-1133">Transmembrane helix</keyword>
<keyword evidence="2 5" id="KW-0812">Transmembrane</keyword>
<dbReference type="AlphaFoldDB" id="A0A9Q3UK02"/>
<dbReference type="InterPro" id="IPR011547">
    <property type="entry name" value="SLC26A/SulP_dom"/>
</dbReference>
<comment type="caution">
    <text evidence="7">The sequence shown here is derived from an EMBL/GenBank/DDBJ whole genome shotgun (WGS) entry which is preliminary data.</text>
</comment>
<proteinExistence type="predicted"/>
<feature type="transmembrane region" description="Helical" evidence="5">
    <location>
        <begin position="100"/>
        <end position="121"/>
    </location>
</feature>
<feature type="transmembrane region" description="Helical" evidence="5">
    <location>
        <begin position="208"/>
        <end position="233"/>
    </location>
</feature>
<dbReference type="NCBIfam" id="TIGR00815">
    <property type="entry name" value="sulP"/>
    <property type="match status" value="1"/>
</dbReference>
<feature type="transmembrane region" description="Helical" evidence="5">
    <location>
        <begin position="268"/>
        <end position="288"/>
    </location>
</feature>
<evidence type="ECO:0000259" key="6">
    <source>
        <dbReference type="PROSITE" id="PS50801"/>
    </source>
</evidence>
<dbReference type="InterPro" id="IPR036513">
    <property type="entry name" value="STAS_dom_sf"/>
</dbReference>
<organism evidence="7 8">
    <name type="scientific">Alloalcanivorax marinus</name>
    <dbReference type="NCBI Taxonomy" id="1177169"/>
    <lineage>
        <taxon>Bacteria</taxon>
        <taxon>Pseudomonadati</taxon>
        <taxon>Pseudomonadota</taxon>
        <taxon>Gammaproteobacteria</taxon>
        <taxon>Oceanospirillales</taxon>
        <taxon>Alcanivoracaceae</taxon>
        <taxon>Alloalcanivorax</taxon>
    </lineage>
</organism>
<keyword evidence="8" id="KW-1185">Reference proteome</keyword>
<keyword evidence="4 5" id="KW-0472">Membrane</keyword>
<feature type="transmembrane region" description="Helical" evidence="5">
    <location>
        <begin position="400"/>
        <end position="430"/>
    </location>
</feature>
<dbReference type="RefSeq" id="WP_228232444.1">
    <property type="nucleotide sequence ID" value="NZ_JAJGNA010000001.1"/>
</dbReference>
<dbReference type="PROSITE" id="PS50801">
    <property type="entry name" value="STAS"/>
    <property type="match status" value="1"/>
</dbReference>
<dbReference type="InterPro" id="IPR002645">
    <property type="entry name" value="STAS_dom"/>
</dbReference>
<feature type="domain" description="STAS" evidence="6">
    <location>
        <begin position="453"/>
        <end position="566"/>
    </location>
</feature>
<comment type="subcellular location">
    <subcellularLocation>
        <location evidence="1">Membrane</location>
        <topology evidence="1">Multi-pass membrane protein</topology>
    </subcellularLocation>
</comment>
<dbReference type="Proteomes" id="UP001108027">
    <property type="component" value="Unassembled WGS sequence"/>
</dbReference>
<gene>
    <name evidence="7" type="primary">sulP</name>
    <name evidence="7" type="ORF">LL252_01605</name>
</gene>
<evidence type="ECO:0000313" key="8">
    <source>
        <dbReference type="Proteomes" id="UP001108027"/>
    </source>
</evidence>
<dbReference type="Gene3D" id="3.30.750.24">
    <property type="entry name" value="STAS domain"/>
    <property type="match status" value="1"/>
</dbReference>
<sequence>MTLSRWLPAAGWLPGYRRDDAAADGLAALIVTLMLIPQSLAYALLAGVPAQVGLYASILPLIAYALFGSSRTLAVGPVAVISLMTAAAAGQVAGGDPDRYLAATVVLALMSGGLLVVMGVLRLGWIANLLSHSVISGFITASGLLIAAGQLRHLLGIDMGGDTLWQLAVSGARHLDQVHGPTVLLGVAAVLFLLWARGPLKRQLGRTALPAWLVDLLTKAGPVVAVIATTLAAGPGGLAERGVAVVGPVPGGLPVPTLPAFDPGLWQALWLPALLISLIGFVESVSVAQTLAAKRRQRVDSNAELIGLGAANLASGVSGGIPVTGGFSRSVVNFDAGARTPLAGVFTAGGIALTALFFTPWFQYLPKATLAATIIVAVLTLVDLPALARAWRYSKADFTALLVTLLGVLAAGVEAGVIAGLAAALALHLWRTSQPHIAELGQVPGTEHFRNVRRHRVITSPRVLSIRVDESLYFANARRTEDSIYDRALHCDGRRHVVLLCSAINHIDASALDSLQTLNRRLADAGVTLHLSEVKGPVMDQLQRSDFLQRLTGEVFLSHYQALEKLDPDTTKQASSKLKVKS</sequence>
<evidence type="ECO:0000313" key="7">
    <source>
        <dbReference type="EMBL" id="MCC4307253.1"/>
    </source>
</evidence>
<dbReference type="PANTHER" id="PTHR11814">
    <property type="entry name" value="SULFATE TRANSPORTER"/>
    <property type="match status" value="1"/>
</dbReference>
<reference evidence="7" key="1">
    <citation type="submission" date="2021-10" db="EMBL/GenBank/DDBJ databases">
        <title>The diversity and Nitrogen Metabolism of Culturable Nitrate-Utilizing Bacteria Within the Oxygen Minimum Zone of the Changjiang (Yangtze River)Estuary.</title>
        <authorList>
            <person name="Zhang D."/>
            <person name="Zheng J."/>
            <person name="Liu S."/>
            <person name="He W."/>
        </authorList>
    </citation>
    <scope>NUCLEOTIDE SEQUENCE</scope>
    <source>
        <strain evidence="7">FXH-223</strain>
    </source>
</reference>
<feature type="transmembrane region" description="Helical" evidence="5">
    <location>
        <begin position="178"/>
        <end position="196"/>
    </location>
</feature>
<protein>
    <submittedName>
        <fullName evidence="7">Sulfate permease</fullName>
    </submittedName>
</protein>
<evidence type="ECO:0000256" key="4">
    <source>
        <dbReference type="ARBA" id="ARBA00023136"/>
    </source>
</evidence>
<feature type="transmembrane region" description="Helical" evidence="5">
    <location>
        <begin position="133"/>
        <end position="151"/>
    </location>
</feature>
<dbReference type="InterPro" id="IPR001902">
    <property type="entry name" value="SLC26A/SulP_fam"/>
</dbReference>
<dbReference type="Pfam" id="PF00916">
    <property type="entry name" value="Sulfate_transp"/>
    <property type="match status" value="1"/>
</dbReference>
<feature type="transmembrane region" description="Helical" evidence="5">
    <location>
        <begin position="21"/>
        <end position="44"/>
    </location>
</feature>